<dbReference type="InterPro" id="IPR047565">
    <property type="entry name" value="Alpha-macroglob_thiol-ester_cl"/>
</dbReference>
<dbReference type="Pfam" id="PF07677">
    <property type="entry name" value="A2M_recep"/>
    <property type="match status" value="1"/>
</dbReference>
<dbReference type="Pfam" id="PF00207">
    <property type="entry name" value="A2M"/>
    <property type="match status" value="1"/>
</dbReference>
<evidence type="ECO:0000256" key="6">
    <source>
        <dbReference type="ARBA" id="ARBA00022900"/>
    </source>
</evidence>
<dbReference type="Gene3D" id="2.60.40.10">
    <property type="entry name" value="Immunoglobulins"/>
    <property type="match status" value="2"/>
</dbReference>
<dbReference type="InterPro" id="IPR036595">
    <property type="entry name" value="A-macroglobulin_rcpt-bd_sf"/>
</dbReference>
<dbReference type="InterPro" id="IPR011626">
    <property type="entry name" value="Alpha-macroglobulin_TED"/>
</dbReference>
<dbReference type="FunFam" id="2.60.40.1930:FF:000001">
    <property type="entry name" value="CD109 isoform 3"/>
    <property type="match status" value="1"/>
</dbReference>
<dbReference type="SMART" id="SM01419">
    <property type="entry name" value="Thiol-ester_cl"/>
    <property type="match status" value="1"/>
</dbReference>
<dbReference type="GeneTree" id="ENSGT00940000154904"/>
<keyword evidence="7" id="KW-1015">Disulfide bond</keyword>
<evidence type="ECO:0000313" key="13">
    <source>
        <dbReference type="Proteomes" id="UP000314983"/>
    </source>
</evidence>
<dbReference type="InterPro" id="IPR050473">
    <property type="entry name" value="A2M/Complement_sys"/>
</dbReference>
<dbReference type="InterPro" id="IPR011625">
    <property type="entry name" value="A2M_N_BRD"/>
</dbReference>
<dbReference type="GO" id="GO:0007399">
    <property type="term" value="P:nervous system development"/>
    <property type="evidence" value="ECO:0007669"/>
    <property type="project" value="UniProtKB-ARBA"/>
</dbReference>
<dbReference type="PANTHER" id="PTHR11412:SF160">
    <property type="entry name" value="ALPHA-2-MACROGLOBULIN-LIKE PROTEIN 1"/>
    <property type="match status" value="1"/>
</dbReference>
<dbReference type="InterPro" id="IPR040839">
    <property type="entry name" value="MG4"/>
</dbReference>
<dbReference type="Gene3D" id="2.60.40.1930">
    <property type="match status" value="2"/>
</dbReference>
<keyword evidence="13" id="KW-1185">Reference proteome</keyword>
<keyword evidence="3" id="KW-0964">Secreted</keyword>
<dbReference type="InterPro" id="IPR041813">
    <property type="entry name" value="A2M_TED"/>
</dbReference>
<gene>
    <name evidence="12" type="primary">LOC113591385</name>
</gene>
<sequence>MANSSFYVFDIHFFTHTRHNHHTFLKYIFLPLIVHTYLLTVNSQPIGGSVETLCVQLYTCRPLLSLVAHLEHRQESKTLLSKHFIQAKYQQCVQFQVPAVTIDMEAFVSLEIKGRFTFVNKTTKIIIKPPGLLSIIETDKPIYERGQTVNFRIVSLDSNFLTYNQMFPTIEVQDLNSNRIGQWLNVSTFSGFLDMSYPINPEAAEGFYTITAWNERNEPIIQQFEIKEYVLPKFEVTVELPPVITILDTTVTLKVCAKYTYGKPVIGSATAVVCRKSYRYWWFAPGSAQLSDICRTFKMETGRTGCGSYVIDLSDFVLSDTRYVDIISVDAEVEEYGTGVVMSGSGSISITSDIVTLTFVNADDVFKPGMAYEGEIKVTGPDSTPIINEPVYLIVRYAENKNKTWTLVTDDNGVAAFSLDTHPWGLQTASLEARYHMEEDSFGYVGTLRRPTYPSAYLWLQPFYSKSSSFLELLRPLVAFCDSDAVVVANYIIHSTALEPQQNSLDFFYMVMSRGHTLSVLLQTCGCDFLTPSVFPVTENRGKLSILLQSPLSLAPVAQVVVYALLPNGDVLADSMDFPIELSLKNKVSLELSSNEELPGLNIFLTLKAHPGSLCSVRAIDESLLLLRPEKEFTIQSVYNMLPIQMLSGYPYGTEDEDPNMCIFRPPIMEPFVNPRSRPPVLPVLLGKVDVYNVFKYAGIKIISNAYIKKKEVCRGPVLMFPALMVANKLEVAEAAPVDGGQGQPASRVRKYFPETWIWDLVLVGESGAMGVSKIVPDTITTWEAGAFCTSPVGFGVAPKVNLTAFQPFFVSLTLPYSIVRGEVFTLKATVFNYLPSCIMVKVTLAQSQQFSAQSCVGCVYTHCLCADESWTFMWVITPSVLGEVIIRVSAEAVHSSVLCGNGIPTVPEKGSLDTVEQTLHLFQGCLTFPPLGGAVDQTVTLTLPEVFVEGSATAYVSVLGDLMGRALQNLDNLLAMPYGCGEQNMLLFAPDIFILGYLESSGQLTPAIRSKATSFLLSGYQRELSFKHFDGSYSAFGMSDSSGNTWLTAFVMKSFESAKQYIFIDQTVIDQAKTWLGNEQQPNGCFASVGNLIHVDMQGGVNDNVTLSAYITAALLEAGNQSTDPIVAKSLEYLRNAHAKTNSTYAIALLSYTFTLAGDQVMRGTLLSRLNQLAIVTVDGRHWSSGSQGMGTNPLDVEMTAYVLLAVLSGPPLASFDLGYSASIVHWLGQQQNSYGGFISTQDTVVALQALAKYSSITYSPMGTITVTVMSTHSLKTQLTVAQFTVNQSNRLLYQQAKLQQVSGVYKVRASGQGCVFVQFTMYYNIPPPNDFSSFDISTSEVGNCSDPIPSLEISVTVTYNGANKVSTMVVIEFKLLSGFSLVKVLTLFPQLKKGERQTYTLIIQQDIVVQNLMPAVVKVYDYYKPSDVVVTEYISPCN</sequence>
<evidence type="ECO:0000259" key="11">
    <source>
        <dbReference type="SMART" id="SM01361"/>
    </source>
</evidence>
<evidence type="ECO:0000256" key="1">
    <source>
        <dbReference type="ARBA" id="ARBA00004613"/>
    </source>
</evidence>
<feature type="domain" description="Alpha-macroglobulin receptor-binding" evidence="11">
    <location>
        <begin position="1368"/>
        <end position="1435"/>
    </location>
</feature>
<reference evidence="12 13" key="1">
    <citation type="submission" date="2020-05" db="EMBL/GenBank/DDBJ databases">
        <title>Electrophorus electricus (electric eel) genome, fEleEle1, primary haplotype.</title>
        <authorList>
            <person name="Myers G."/>
            <person name="Meyer A."/>
            <person name="Fedrigo O."/>
            <person name="Formenti G."/>
            <person name="Rhie A."/>
            <person name="Tracey A."/>
            <person name="Sims Y."/>
            <person name="Jarvis E.D."/>
        </authorList>
    </citation>
    <scope>NUCLEOTIDE SEQUENCE [LARGE SCALE GENOMIC DNA]</scope>
</reference>
<dbReference type="Pfam" id="PF17791">
    <property type="entry name" value="MG3"/>
    <property type="match status" value="1"/>
</dbReference>
<dbReference type="PROSITE" id="PS00477">
    <property type="entry name" value="ALPHA_2_MACROGLOBULIN"/>
    <property type="match status" value="1"/>
</dbReference>
<dbReference type="Pfam" id="PF17789">
    <property type="entry name" value="MG4"/>
    <property type="match status" value="1"/>
</dbReference>
<dbReference type="SUPFAM" id="SSF49410">
    <property type="entry name" value="Alpha-macroglobulin receptor domain"/>
    <property type="match status" value="1"/>
</dbReference>
<dbReference type="Gene3D" id="1.50.10.20">
    <property type="match status" value="1"/>
</dbReference>
<keyword evidence="6" id="KW-0722">Serine protease inhibitor</keyword>
<dbReference type="Proteomes" id="UP000314983">
    <property type="component" value="Chromosome 18"/>
</dbReference>
<accession>A0AAY5EPR3</accession>
<dbReference type="InterPro" id="IPR001599">
    <property type="entry name" value="Macroglobln_a2"/>
</dbReference>
<dbReference type="SUPFAM" id="SSF81296">
    <property type="entry name" value="E set domains"/>
    <property type="match status" value="1"/>
</dbReference>
<dbReference type="Ensembl" id="ENSEEET00000057823.1">
    <property type="protein sequence ID" value="ENSEEEP00000058941.1"/>
    <property type="gene ID" value="ENSEEEG00000025300.1"/>
</dbReference>
<comment type="subcellular location">
    <subcellularLocation>
        <location evidence="1">Secreted</location>
    </subcellularLocation>
</comment>
<dbReference type="PANTHER" id="PTHR11412">
    <property type="entry name" value="MACROGLOBULIN / COMPLEMENT"/>
    <property type="match status" value="1"/>
</dbReference>
<dbReference type="InterPro" id="IPR002890">
    <property type="entry name" value="MG2"/>
</dbReference>
<keyword evidence="5" id="KW-0732">Signal</keyword>
<evidence type="ECO:0000256" key="7">
    <source>
        <dbReference type="ARBA" id="ARBA00023157"/>
    </source>
</evidence>
<feature type="domain" description="Alpha-2-macroglobulin" evidence="10">
    <location>
        <begin position="756"/>
        <end position="845"/>
    </location>
</feature>
<evidence type="ECO:0000256" key="3">
    <source>
        <dbReference type="ARBA" id="ARBA00022525"/>
    </source>
</evidence>
<reference evidence="12" key="2">
    <citation type="submission" date="2025-08" db="UniProtKB">
        <authorList>
            <consortium name="Ensembl"/>
        </authorList>
    </citation>
    <scope>IDENTIFICATION</scope>
</reference>
<dbReference type="SMART" id="SM01360">
    <property type="entry name" value="A2M"/>
    <property type="match status" value="1"/>
</dbReference>
<dbReference type="Gene3D" id="2.60.40.690">
    <property type="entry name" value="Alpha-macroglobulin, receptor-binding domain"/>
    <property type="match status" value="1"/>
</dbReference>
<dbReference type="SUPFAM" id="SSF48239">
    <property type="entry name" value="Terpenoid cyclases/Protein prenyltransferases"/>
    <property type="match status" value="1"/>
</dbReference>
<evidence type="ECO:0000259" key="10">
    <source>
        <dbReference type="SMART" id="SM01360"/>
    </source>
</evidence>
<evidence type="ECO:0000256" key="2">
    <source>
        <dbReference type="ARBA" id="ARBA00010952"/>
    </source>
</evidence>
<dbReference type="Gene3D" id="2.60.40.1940">
    <property type="match status" value="1"/>
</dbReference>
<dbReference type="InterPro" id="IPR014756">
    <property type="entry name" value="Ig_E-set"/>
</dbReference>
<dbReference type="Pfam" id="PF07703">
    <property type="entry name" value="A2M_BRD"/>
    <property type="match status" value="1"/>
</dbReference>
<dbReference type="GO" id="GO:0005615">
    <property type="term" value="C:extracellular space"/>
    <property type="evidence" value="ECO:0007669"/>
    <property type="project" value="InterPro"/>
</dbReference>
<dbReference type="Gene3D" id="2.60.120.1540">
    <property type="match status" value="1"/>
</dbReference>
<reference evidence="12" key="3">
    <citation type="submission" date="2025-09" db="UniProtKB">
        <authorList>
            <consortium name="Ensembl"/>
        </authorList>
    </citation>
    <scope>IDENTIFICATION</scope>
</reference>
<dbReference type="InterPro" id="IPR008930">
    <property type="entry name" value="Terpenoid_cyclase/PrenylTrfase"/>
</dbReference>
<organism evidence="12 13">
    <name type="scientific">Electrophorus electricus</name>
    <name type="common">Electric eel</name>
    <name type="synonym">Gymnotus electricus</name>
    <dbReference type="NCBI Taxonomy" id="8005"/>
    <lineage>
        <taxon>Eukaryota</taxon>
        <taxon>Metazoa</taxon>
        <taxon>Chordata</taxon>
        <taxon>Craniata</taxon>
        <taxon>Vertebrata</taxon>
        <taxon>Euteleostomi</taxon>
        <taxon>Actinopterygii</taxon>
        <taxon>Neopterygii</taxon>
        <taxon>Teleostei</taxon>
        <taxon>Ostariophysi</taxon>
        <taxon>Gymnotiformes</taxon>
        <taxon>Gymnotoidei</taxon>
        <taxon>Gymnotidae</taxon>
        <taxon>Electrophorus</taxon>
    </lineage>
</organism>
<name>A0AAY5EPR3_ELEEL</name>
<dbReference type="InterPro" id="IPR013783">
    <property type="entry name" value="Ig-like_fold"/>
</dbReference>
<dbReference type="FunFam" id="1.50.10.20:FF:000001">
    <property type="entry name" value="CD109 isoform 1"/>
    <property type="match status" value="1"/>
</dbReference>
<evidence type="ECO:0000256" key="5">
    <source>
        <dbReference type="ARBA" id="ARBA00022729"/>
    </source>
</evidence>
<dbReference type="GO" id="GO:0004867">
    <property type="term" value="F:serine-type endopeptidase inhibitor activity"/>
    <property type="evidence" value="ECO:0007669"/>
    <property type="project" value="UniProtKB-KW"/>
</dbReference>
<dbReference type="InterPro" id="IPR009048">
    <property type="entry name" value="A-macroglobulin_rcpt-bd"/>
</dbReference>
<evidence type="ECO:0000259" key="9">
    <source>
        <dbReference type="SMART" id="SM01359"/>
    </source>
</evidence>
<dbReference type="Pfam" id="PF01835">
    <property type="entry name" value="MG2"/>
    <property type="match status" value="1"/>
</dbReference>
<dbReference type="SMART" id="SM01361">
    <property type="entry name" value="A2M_recep"/>
    <property type="match status" value="1"/>
</dbReference>
<keyword evidence="4" id="KW-0646">Protease inhibitor</keyword>
<protein>
    <recommendedName>
        <fullName evidence="14">Alpha-2-macroglobulin-like protein 1</fullName>
    </recommendedName>
</protein>
<dbReference type="Pfam" id="PF07678">
    <property type="entry name" value="TED_complement"/>
    <property type="match status" value="1"/>
</dbReference>
<evidence type="ECO:0000313" key="12">
    <source>
        <dbReference type="Ensembl" id="ENSEEEP00000058941.1"/>
    </source>
</evidence>
<keyword evidence="8" id="KW-0325">Glycoprotein</keyword>
<proteinExistence type="inferred from homology"/>
<dbReference type="InterPro" id="IPR041555">
    <property type="entry name" value="MG3"/>
</dbReference>
<dbReference type="CDD" id="cd02897">
    <property type="entry name" value="A2M_2"/>
    <property type="match status" value="1"/>
</dbReference>
<comment type="similarity">
    <text evidence="2">Belongs to the protease inhibitor I39 (alpha-2-macroglobulin) family.</text>
</comment>
<dbReference type="SMART" id="SM01359">
    <property type="entry name" value="A2M_N_2"/>
    <property type="match status" value="1"/>
</dbReference>
<dbReference type="InterPro" id="IPR019742">
    <property type="entry name" value="MacrogloblnA2_CS"/>
</dbReference>
<evidence type="ECO:0000256" key="4">
    <source>
        <dbReference type="ARBA" id="ARBA00022690"/>
    </source>
</evidence>
<dbReference type="Gene3D" id="2.20.130.20">
    <property type="match status" value="1"/>
</dbReference>
<evidence type="ECO:0000256" key="8">
    <source>
        <dbReference type="ARBA" id="ARBA00023180"/>
    </source>
</evidence>
<feature type="domain" description="Alpha-2-macroglobulin bait region" evidence="9">
    <location>
        <begin position="471"/>
        <end position="627"/>
    </location>
</feature>
<evidence type="ECO:0008006" key="14">
    <source>
        <dbReference type="Google" id="ProtNLM"/>
    </source>
</evidence>